<dbReference type="PANTHER" id="PTHR30097">
    <property type="entry name" value="CATION EFFLUX SYSTEM PROTEIN CUSB"/>
    <property type="match status" value="1"/>
</dbReference>
<dbReference type="PROSITE" id="PS51257">
    <property type="entry name" value="PROKAR_LIPOPROTEIN"/>
    <property type="match status" value="1"/>
</dbReference>
<organism evidence="5 6">
    <name type="scientific">Arcicella rigui</name>
    <dbReference type="NCBI Taxonomy" id="797020"/>
    <lineage>
        <taxon>Bacteria</taxon>
        <taxon>Pseudomonadati</taxon>
        <taxon>Bacteroidota</taxon>
        <taxon>Cytophagia</taxon>
        <taxon>Cytophagales</taxon>
        <taxon>Flectobacillaceae</taxon>
        <taxon>Arcicella</taxon>
    </lineage>
</organism>
<keyword evidence="2" id="KW-0813">Transport</keyword>
<comment type="similarity">
    <text evidence="1">Belongs to the membrane fusion protein (MFP) (TC 8.A.1) family.</text>
</comment>
<evidence type="ECO:0000259" key="4">
    <source>
        <dbReference type="Pfam" id="PF25975"/>
    </source>
</evidence>
<dbReference type="Gene3D" id="2.40.30.170">
    <property type="match status" value="1"/>
</dbReference>
<evidence type="ECO:0000313" key="6">
    <source>
        <dbReference type="Proteomes" id="UP001302949"/>
    </source>
</evidence>
<dbReference type="Pfam" id="PF25975">
    <property type="entry name" value="CzcB_C"/>
    <property type="match status" value="1"/>
</dbReference>
<name>A0ABU5QFW6_9BACT</name>
<reference evidence="5 6" key="1">
    <citation type="submission" date="2023-12" db="EMBL/GenBank/DDBJ databases">
        <title>Novel species of the genus Arcicella isolated from rivers.</title>
        <authorList>
            <person name="Lu H."/>
        </authorList>
    </citation>
    <scope>NUCLEOTIDE SEQUENCE [LARGE SCALE GENOMIC DNA]</scope>
    <source>
        <strain evidence="5 6">KCTC 23307</strain>
    </source>
</reference>
<dbReference type="EMBL" id="JAYFUM010000031">
    <property type="protein sequence ID" value="MEA5141751.1"/>
    <property type="molecule type" value="Genomic_DNA"/>
</dbReference>
<accession>A0ABU5QFW6</accession>
<proteinExistence type="inferred from homology"/>
<feature type="domain" description="CusB-like beta-barrel" evidence="3">
    <location>
        <begin position="204"/>
        <end position="274"/>
    </location>
</feature>
<sequence>MKNNLTITLLSIWLLAACGGKENQATKPVDVLPKVQENGMKIVFPTTTSMQFFATETLGSSSLNDEITAPAKVSATVVSSQEGASQNIILFENSDLASNYTSLLQHLENIRQRATIIQQKKTIIARKKVEVSRFEDLQKNGAGTGKDVANAQVDLLSAETELAMVQNDLANEKTAIIEHETKLKTGGFNPEALRKASAGKAFIICDIPENQISKIKEGGNCTLQFTAFPNEKFTGKIEEVADVIDESTRMVKLRVSLNNSEQKLKAGMFATVLFGVSEGSHINIDKNAVVTVQGKTYVFVKNANNTFERREVNIGNQIGDRIVVFSGLQNGETVAVKGVMQLKGLSFGY</sequence>
<dbReference type="RefSeq" id="WP_323298904.1">
    <property type="nucleotide sequence ID" value="NZ_JAYFUM010000031.1"/>
</dbReference>
<evidence type="ECO:0000256" key="1">
    <source>
        <dbReference type="ARBA" id="ARBA00009477"/>
    </source>
</evidence>
<dbReference type="SUPFAM" id="SSF111369">
    <property type="entry name" value="HlyD-like secretion proteins"/>
    <property type="match status" value="1"/>
</dbReference>
<feature type="domain" description="CzcB-like C-terminal circularly permuted SH3-like" evidence="4">
    <location>
        <begin position="283"/>
        <end position="343"/>
    </location>
</feature>
<dbReference type="Proteomes" id="UP001302949">
    <property type="component" value="Unassembled WGS sequence"/>
</dbReference>
<evidence type="ECO:0000313" key="5">
    <source>
        <dbReference type="EMBL" id="MEA5141751.1"/>
    </source>
</evidence>
<evidence type="ECO:0000256" key="2">
    <source>
        <dbReference type="ARBA" id="ARBA00022448"/>
    </source>
</evidence>
<protein>
    <submittedName>
        <fullName evidence="5">Efflux RND transporter periplasmic adaptor subunit</fullName>
    </submittedName>
</protein>
<gene>
    <name evidence="5" type="ORF">VB248_21530</name>
</gene>
<dbReference type="InterPro" id="IPR006143">
    <property type="entry name" value="RND_pump_MFP"/>
</dbReference>
<keyword evidence="6" id="KW-1185">Reference proteome</keyword>
<dbReference type="InterPro" id="IPR058649">
    <property type="entry name" value="CzcB_C"/>
</dbReference>
<comment type="caution">
    <text evidence="5">The sequence shown here is derived from an EMBL/GenBank/DDBJ whole genome shotgun (WGS) entry which is preliminary data.</text>
</comment>
<dbReference type="InterPro" id="IPR058792">
    <property type="entry name" value="Beta-barrel_RND_2"/>
</dbReference>
<dbReference type="Gene3D" id="2.40.420.20">
    <property type="match status" value="1"/>
</dbReference>
<dbReference type="NCBIfam" id="TIGR01730">
    <property type="entry name" value="RND_mfp"/>
    <property type="match status" value="1"/>
</dbReference>
<dbReference type="Pfam" id="PF25954">
    <property type="entry name" value="Beta-barrel_RND_2"/>
    <property type="match status" value="1"/>
</dbReference>
<evidence type="ECO:0000259" key="3">
    <source>
        <dbReference type="Pfam" id="PF25954"/>
    </source>
</evidence>
<dbReference type="InterPro" id="IPR051909">
    <property type="entry name" value="MFP_Cation_Efflux"/>
</dbReference>